<keyword evidence="3" id="KW-0687">Ribonucleoprotein</keyword>
<dbReference type="GO" id="GO:0006412">
    <property type="term" value="P:translation"/>
    <property type="evidence" value="ECO:0007669"/>
    <property type="project" value="InterPro"/>
</dbReference>
<evidence type="ECO:0000256" key="2">
    <source>
        <dbReference type="ARBA" id="ARBA00022980"/>
    </source>
</evidence>
<evidence type="ECO:0008006" key="5">
    <source>
        <dbReference type="Google" id="ProtNLM"/>
    </source>
</evidence>
<dbReference type="GO" id="GO:1990904">
    <property type="term" value="C:ribonucleoprotein complex"/>
    <property type="evidence" value="ECO:0007669"/>
    <property type="project" value="UniProtKB-KW"/>
</dbReference>
<dbReference type="InterPro" id="IPR001911">
    <property type="entry name" value="Ribosomal_bS21"/>
</dbReference>
<gene>
    <name evidence="4" type="ORF">METZ01_LOCUS211214</name>
</gene>
<sequence length="65" mass="7813">MEVIVRNNNVEKALRVLKKKIKKEGLMTELRDRQYYIKPSEKRRLAKKRGIKRVAKEQAKRDAMM</sequence>
<dbReference type="InterPro" id="IPR038380">
    <property type="entry name" value="Ribosomal_bS21_sf"/>
</dbReference>
<dbReference type="Gene3D" id="1.20.5.1150">
    <property type="entry name" value="Ribosomal protein S8"/>
    <property type="match status" value="1"/>
</dbReference>
<dbReference type="GO" id="GO:0003735">
    <property type="term" value="F:structural constituent of ribosome"/>
    <property type="evidence" value="ECO:0007669"/>
    <property type="project" value="InterPro"/>
</dbReference>
<evidence type="ECO:0000313" key="4">
    <source>
        <dbReference type="EMBL" id="SVB58360.1"/>
    </source>
</evidence>
<protein>
    <recommendedName>
        <fullName evidence="5">30S ribosomal protein S21</fullName>
    </recommendedName>
</protein>
<comment type="similarity">
    <text evidence="1">Belongs to the bacterial ribosomal protein bS21 family.</text>
</comment>
<keyword evidence="2" id="KW-0689">Ribosomal protein</keyword>
<dbReference type="GO" id="GO:0005840">
    <property type="term" value="C:ribosome"/>
    <property type="evidence" value="ECO:0007669"/>
    <property type="project" value="UniProtKB-KW"/>
</dbReference>
<name>A0A382F5X8_9ZZZZ</name>
<dbReference type="EMBL" id="UINC01048163">
    <property type="protein sequence ID" value="SVB58360.1"/>
    <property type="molecule type" value="Genomic_DNA"/>
</dbReference>
<reference evidence="4" key="1">
    <citation type="submission" date="2018-05" db="EMBL/GenBank/DDBJ databases">
        <authorList>
            <person name="Lanie J.A."/>
            <person name="Ng W.-L."/>
            <person name="Kazmierczak K.M."/>
            <person name="Andrzejewski T.M."/>
            <person name="Davidsen T.M."/>
            <person name="Wayne K.J."/>
            <person name="Tettelin H."/>
            <person name="Glass J.I."/>
            <person name="Rusch D."/>
            <person name="Podicherti R."/>
            <person name="Tsui H.-C.T."/>
            <person name="Winkler M.E."/>
        </authorList>
    </citation>
    <scope>NUCLEOTIDE SEQUENCE</scope>
</reference>
<dbReference type="HAMAP" id="MF_00358">
    <property type="entry name" value="Ribosomal_bS21"/>
    <property type="match status" value="1"/>
</dbReference>
<organism evidence="4">
    <name type="scientific">marine metagenome</name>
    <dbReference type="NCBI Taxonomy" id="408172"/>
    <lineage>
        <taxon>unclassified sequences</taxon>
        <taxon>metagenomes</taxon>
        <taxon>ecological metagenomes</taxon>
    </lineage>
</organism>
<evidence type="ECO:0000256" key="3">
    <source>
        <dbReference type="ARBA" id="ARBA00023274"/>
    </source>
</evidence>
<dbReference type="AlphaFoldDB" id="A0A382F5X8"/>
<evidence type="ECO:0000256" key="1">
    <source>
        <dbReference type="ARBA" id="ARBA00006640"/>
    </source>
</evidence>
<accession>A0A382F5X8</accession>
<dbReference type="NCBIfam" id="TIGR00030">
    <property type="entry name" value="S21p"/>
    <property type="match status" value="1"/>
</dbReference>
<proteinExistence type="inferred from homology"/>
<dbReference type="Pfam" id="PF01165">
    <property type="entry name" value="Ribosomal_S21"/>
    <property type="match status" value="1"/>
</dbReference>